<organism evidence="2 3">
    <name type="scientific">Ditylenchus dipsaci</name>
    <dbReference type="NCBI Taxonomy" id="166011"/>
    <lineage>
        <taxon>Eukaryota</taxon>
        <taxon>Metazoa</taxon>
        <taxon>Ecdysozoa</taxon>
        <taxon>Nematoda</taxon>
        <taxon>Chromadorea</taxon>
        <taxon>Rhabditida</taxon>
        <taxon>Tylenchina</taxon>
        <taxon>Tylenchomorpha</taxon>
        <taxon>Sphaerularioidea</taxon>
        <taxon>Anguinidae</taxon>
        <taxon>Anguininae</taxon>
        <taxon>Ditylenchus</taxon>
    </lineage>
</organism>
<evidence type="ECO:0000313" key="2">
    <source>
        <dbReference type="Proteomes" id="UP000887574"/>
    </source>
</evidence>
<evidence type="ECO:0000259" key="1">
    <source>
        <dbReference type="Pfam" id="PF16087"/>
    </source>
</evidence>
<dbReference type="PANTHER" id="PTHR47326">
    <property type="entry name" value="TRANSPOSABLE ELEMENT TC3 TRANSPOSASE-LIKE PROTEIN"/>
    <property type="match status" value="1"/>
</dbReference>
<name>A0A915ELI6_9BILA</name>
<evidence type="ECO:0000313" key="3">
    <source>
        <dbReference type="WBParaSite" id="jg6652"/>
    </source>
</evidence>
<dbReference type="Proteomes" id="UP000887574">
    <property type="component" value="Unplaced"/>
</dbReference>
<dbReference type="AlphaFoldDB" id="A0A915ELI6"/>
<sequence length="129" mass="15446">MKFTPQEKAFCVIAYAKQESPSIVQRQFRTRFGDRHRKPSRASILQWYDEYQERGSSERKKRINTRWVRTELKEAEVIESFRNNVNKSTTELAREDGMPSQPTIWRILNEAKFHPYKMNLRQELLPVNA</sequence>
<feature type="domain" description="DUF4817" evidence="1">
    <location>
        <begin position="6"/>
        <end position="57"/>
    </location>
</feature>
<dbReference type="PANTHER" id="PTHR47326:SF1">
    <property type="entry name" value="HTH PSQ-TYPE DOMAIN-CONTAINING PROTEIN"/>
    <property type="match status" value="1"/>
</dbReference>
<dbReference type="WBParaSite" id="jg6652">
    <property type="protein sequence ID" value="jg6652"/>
    <property type="gene ID" value="jg6652"/>
</dbReference>
<proteinExistence type="predicted"/>
<keyword evidence="2" id="KW-1185">Reference proteome</keyword>
<accession>A0A915ELI6</accession>
<dbReference type="Pfam" id="PF16087">
    <property type="entry name" value="DUF4817"/>
    <property type="match status" value="1"/>
</dbReference>
<protein>
    <submittedName>
        <fullName evidence="3">DUF4817 domain-containing protein</fullName>
    </submittedName>
</protein>
<reference evidence="3" key="1">
    <citation type="submission" date="2022-11" db="UniProtKB">
        <authorList>
            <consortium name="WormBaseParasite"/>
        </authorList>
    </citation>
    <scope>IDENTIFICATION</scope>
</reference>
<dbReference type="InterPro" id="IPR032135">
    <property type="entry name" value="DUF4817"/>
</dbReference>